<organism evidence="1 2">
    <name type="scientific">Planoprotostelium fungivorum</name>
    <dbReference type="NCBI Taxonomy" id="1890364"/>
    <lineage>
        <taxon>Eukaryota</taxon>
        <taxon>Amoebozoa</taxon>
        <taxon>Evosea</taxon>
        <taxon>Variosea</taxon>
        <taxon>Cavosteliida</taxon>
        <taxon>Cavosteliaceae</taxon>
        <taxon>Planoprotostelium</taxon>
    </lineage>
</organism>
<dbReference type="InParanoid" id="A0A2P6NCY4"/>
<dbReference type="AlphaFoldDB" id="A0A2P6NCY4"/>
<proteinExistence type="predicted"/>
<comment type="caution">
    <text evidence="1">The sequence shown here is derived from an EMBL/GenBank/DDBJ whole genome shotgun (WGS) entry which is preliminary data.</text>
</comment>
<name>A0A2P6NCY4_9EUKA</name>
<sequence length="103" mass="12160">MIYCGWGATQKRKRLKPQKEKVMHCPIRQHIDWQSRHGQALLQQCQPRPKTVPTHHSINTVIIVFVSFLYLLQSRIPNPEDLDGDLSFSEYLHDGVYVERKFM</sequence>
<gene>
    <name evidence="1" type="ORF">PROFUN_10789</name>
</gene>
<dbReference type="EMBL" id="MDYQ01000117">
    <property type="protein sequence ID" value="PRP81800.1"/>
    <property type="molecule type" value="Genomic_DNA"/>
</dbReference>
<dbReference type="Proteomes" id="UP000241769">
    <property type="component" value="Unassembled WGS sequence"/>
</dbReference>
<accession>A0A2P6NCY4</accession>
<reference evidence="1 2" key="1">
    <citation type="journal article" date="2018" name="Genome Biol. Evol.">
        <title>Multiple Roots of Fruiting Body Formation in Amoebozoa.</title>
        <authorList>
            <person name="Hillmann F."/>
            <person name="Forbes G."/>
            <person name="Novohradska S."/>
            <person name="Ferling I."/>
            <person name="Riege K."/>
            <person name="Groth M."/>
            <person name="Westermann M."/>
            <person name="Marz M."/>
            <person name="Spaller T."/>
            <person name="Winckler T."/>
            <person name="Schaap P."/>
            <person name="Glockner G."/>
        </authorList>
    </citation>
    <scope>NUCLEOTIDE SEQUENCE [LARGE SCALE GENOMIC DNA]</scope>
    <source>
        <strain evidence="1 2">Jena</strain>
    </source>
</reference>
<evidence type="ECO:0000313" key="2">
    <source>
        <dbReference type="Proteomes" id="UP000241769"/>
    </source>
</evidence>
<keyword evidence="2" id="KW-1185">Reference proteome</keyword>
<protein>
    <submittedName>
        <fullName evidence="1">Uncharacterized protein</fullName>
    </submittedName>
</protein>
<evidence type="ECO:0000313" key="1">
    <source>
        <dbReference type="EMBL" id="PRP81800.1"/>
    </source>
</evidence>